<keyword evidence="3" id="KW-1185">Reference proteome</keyword>
<name>A0AAW0FCG4_9APHY</name>
<organism evidence="2 3">
    <name type="scientific">Cerrena zonata</name>
    <dbReference type="NCBI Taxonomy" id="2478898"/>
    <lineage>
        <taxon>Eukaryota</taxon>
        <taxon>Fungi</taxon>
        <taxon>Dikarya</taxon>
        <taxon>Basidiomycota</taxon>
        <taxon>Agaricomycotina</taxon>
        <taxon>Agaricomycetes</taxon>
        <taxon>Polyporales</taxon>
        <taxon>Cerrenaceae</taxon>
        <taxon>Cerrena</taxon>
    </lineage>
</organism>
<reference evidence="2 3" key="1">
    <citation type="submission" date="2022-09" db="EMBL/GenBank/DDBJ databases">
        <authorList>
            <person name="Palmer J.M."/>
        </authorList>
    </citation>
    <scope>NUCLEOTIDE SEQUENCE [LARGE SCALE GENOMIC DNA]</scope>
    <source>
        <strain evidence="2 3">DSM 7382</strain>
    </source>
</reference>
<dbReference type="EMBL" id="JASBNA010000108">
    <property type="protein sequence ID" value="KAK7676687.1"/>
    <property type="molecule type" value="Genomic_DNA"/>
</dbReference>
<accession>A0AAW0FCG4</accession>
<comment type="caution">
    <text evidence="2">The sequence shown here is derived from an EMBL/GenBank/DDBJ whole genome shotgun (WGS) entry which is preliminary data.</text>
</comment>
<dbReference type="Proteomes" id="UP001385951">
    <property type="component" value="Unassembled WGS sequence"/>
</dbReference>
<evidence type="ECO:0000313" key="1">
    <source>
        <dbReference type="EMBL" id="KAK7676687.1"/>
    </source>
</evidence>
<dbReference type="AlphaFoldDB" id="A0AAW0FCG4"/>
<protein>
    <submittedName>
        <fullName evidence="2">Uncharacterized protein</fullName>
    </submittedName>
</protein>
<evidence type="ECO:0000313" key="2">
    <source>
        <dbReference type="EMBL" id="KAK7676712.1"/>
    </source>
</evidence>
<sequence>MADQESTGEPQYSIEGHIAWRVLYRMWRLDEAARAFKTVLERTEDYEKILIYNRWEIGLTIETEHLEKALAQMCLRGLMTTRLSKAIDVRFRWLHIDGYPPVIDWTQLPDPNAPSMGNLSELFDGTVPQIAQGESHWWTYNESTDAVEDKPHWWDQPEKEKWLYNVSVPRDLIGQYVRRLTQSQDLLARAVRKLREFQDNTPMELD</sequence>
<proteinExistence type="predicted"/>
<evidence type="ECO:0000313" key="3">
    <source>
        <dbReference type="Proteomes" id="UP001385951"/>
    </source>
</evidence>
<dbReference type="EMBL" id="JASBNA010000107">
    <property type="protein sequence ID" value="KAK7676712.1"/>
    <property type="molecule type" value="Genomic_DNA"/>
</dbReference>
<gene>
    <name evidence="2" type="ORF">QCA50_020344</name>
    <name evidence="1" type="ORF">QCA50_020369</name>
</gene>